<keyword evidence="4" id="KW-0862">Zinc</keyword>
<dbReference type="PANTHER" id="PTHR46179:SF20">
    <property type="entry name" value="TRANSCRIPTION FACTOR 3A PROTEIN-RELATED"/>
    <property type="match status" value="1"/>
</dbReference>
<dbReference type="EMBL" id="QEAP01000205">
    <property type="protein sequence ID" value="TPX73148.1"/>
    <property type="molecule type" value="Genomic_DNA"/>
</dbReference>
<dbReference type="PROSITE" id="PS00028">
    <property type="entry name" value="ZINC_FINGER_C2H2_1"/>
    <property type="match status" value="3"/>
</dbReference>
<comment type="caution">
    <text evidence="8">The sequence shown here is derived from an EMBL/GenBank/DDBJ whole genome shotgun (WGS) entry which is preliminary data.</text>
</comment>
<evidence type="ECO:0000313" key="8">
    <source>
        <dbReference type="EMBL" id="TPX73148.1"/>
    </source>
</evidence>
<evidence type="ECO:0000256" key="5">
    <source>
        <dbReference type="PROSITE-ProRule" id="PRU00042"/>
    </source>
</evidence>
<dbReference type="Proteomes" id="UP000320333">
    <property type="component" value="Unassembled WGS sequence"/>
</dbReference>
<dbReference type="AlphaFoldDB" id="A0A507FCZ6"/>
<dbReference type="PANTHER" id="PTHR46179">
    <property type="entry name" value="ZINC FINGER PROTEIN"/>
    <property type="match status" value="1"/>
</dbReference>
<dbReference type="GO" id="GO:0008270">
    <property type="term" value="F:zinc ion binding"/>
    <property type="evidence" value="ECO:0007669"/>
    <property type="project" value="UniProtKB-KW"/>
</dbReference>
<organism evidence="8 9">
    <name type="scientific">Chytriomyces confervae</name>
    <dbReference type="NCBI Taxonomy" id="246404"/>
    <lineage>
        <taxon>Eukaryota</taxon>
        <taxon>Fungi</taxon>
        <taxon>Fungi incertae sedis</taxon>
        <taxon>Chytridiomycota</taxon>
        <taxon>Chytridiomycota incertae sedis</taxon>
        <taxon>Chytridiomycetes</taxon>
        <taxon>Chytridiales</taxon>
        <taxon>Chytriomycetaceae</taxon>
        <taxon>Chytriomyces</taxon>
    </lineage>
</organism>
<dbReference type="GO" id="GO:0005634">
    <property type="term" value="C:nucleus"/>
    <property type="evidence" value="ECO:0007669"/>
    <property type="project" value="TreeGrafter"/>
</dbReference>
<gene>
    <name evidence="8" type="ORF">CcCBS67573_g05580</name>
</gene>
<accession>A0A507FCZ6</accession>
<dbReference type="InterPro" id="IPR013087">
    <property type="entry name" value="Znf_C2H2_type"/>
</dbReference>
<reference evidence="8 9" key="1">
    <citation type="journal article" date="2019" name="Sci. Rep.">
        <title>Comparative genomics of chytrid fungi reveal insights into the obligate biotrophic and pathogenic lifestyle of Synchytrium endobioticum.</title>
        <authorList>
            <person name="van de Vossenberg B.T.L.H."/>
            <person name="Warris S."/>
            <person name="Nguyen H.D.T."/>
            <person name="van Gent-Pelzer M.P.E."/>
            <person name="Joly D.L."/>
            <person name="van de Geest H.C."/>
            <person name="Bonants P.J.M."/>
            <person name="Smith D.S."/>
            <person name="Levesque C.A."/>
            <person name="van der Lee T.A.J."/>
        </authorList>
    </citation>
    <scope>NUCLEOTIDE SEQUENCE [LARGE SCALE GENOMIC DNA]</scope>
    <source>
        <strain evidence="8 9">CBS 675.73</strain>
    </source>
</reference>
<proteinExistence type="predicted"/>
<dbReference type="InterPro" id="IPR036236">
    <property type="entry name" value="Znf_C2H2_sf"/>
</dbReference>
<evidence type="ECO:0000256" key="4">
    <source>
        <dbReference type="ARBA" id="ARBA00022833"/>
    </source>
</evidence>
<name>A0A507FCZ6_9FUNG</name>
<sequence>MSAFTRTTGLPKDHAILLDDDAAEPFVMSKPTVLPTITMSLLSAPNSSITTQSSMRTPPLSPQPGTIPSTPTAASVTEPASSSSSTKNKLKCFHPNCKQTFKYPSQLKSHSVVHTGDRSFKCTFPSCTAQYTTNNRLKIHARTHSGERPYKCTQCAYSAVQKCTLDSHVVTMHTSEKEKSAWRVERLSRAVPCLVCPRVFKTRASLESHAWRFHGAAPVEAKVE</sequence>
<dbReference type="FunFam" id="3.30.160.60:FF:002458">
    <property type="entry name" value="Uncharacterized protein"/>
    <property type="match status" value="1"/>
</dbReference>
<keyword evidence="3 5" id="KW-0863">Zinc-finger</keyword>
<dbReference type="FunFam" id="3.30.160.60:FF:000125">
    <property type="entry name" value="Putative zinc finger protein 143"/>
    <property type="match status" value="1"/>
</dbReference>
<evidence type="ECO:0000313" key="9">
    <source>
        <dbReference type="Proteomes" id="UP000320333"/>
    </source>
</evidence>
<evidence type="ECO:0000256" key="3">
    <source>
        <dbReference type="ARBA" id="ARBA00022771"/>
    </source>
</evidence>
<dbReference type="PROSITE" id="PS50157">
    <property type="entry name" value="ZINC_FINGER_C2H2_2"/>
    <property type="match status" value="3"/>
</dbReference>
<keyword evidence="2" id="KW-0677">Repeat</keyword>
<evidence type="ECO:0000259" key="7">
    <source>
        <dbReference type="PROSITE" id="PS50157"/>
    </source>
</evidence>
<dbReference type="SUPFAM" id="SSF57667">
    <property type="entry name" value="beta-beta-alpha zinc fingers"/>
    <property type="match status" value="2"/>
</dbReference>
<feature type="domain" description="C2H2-type" evidence="7">
    <location>
        <begin position="150"/>
        <end position="178"/>
    </location>
</feature>
<evidence type="ECO:0000256" key="1">
    <source>
        <dbReference type="ARBA" id="ARBA00022723"/>
    </source>
</evidence>
<keyword evidence="9" id="KW-1185">Reference proteome</keyword>
<dbReference type="Gene3D" id="3.30.160.60">
    <property type="entry name" value="Classic Zinc Finger"/>
    <property type="match status" value="3"/>
</dbReference>
<evidence type="ECO:0000256" key="2">
    <source>
        <dbReference type="ARBA" id="ARBA00022737"/>
    </source>
</evidence>
<feature type="domain" description="C2H2-type" evidence="7">
    <location>
        <begin position="120"/>
        <end position="149"/>
    </location>
</feature>
<keyword evidence="1" id="KW-0479">Metal-binding</keyword>
<protein>
    <recommendedName>
        <fullName evidence="7">C2H2-type domain-containing protein</fullName>
    </recommendedName>
</protein>
<feature type="compositionally biased region" description="Low complexity" evidence="6">
    <location>
        <begin position="68"/>
        <end position="86"/>
    </location>
</feature>
<evidence type="ECO:0000256" key="6">
    <source>
        <dbReference type="SAM" id="MobiDB-lite"/>
    </source>
</evidence>
<feature type="region of interest" description="Disordered" evidence="6">
    <location>
        <begin position="48"/>
        <end position="89"/>
    </location>
</feature>
<dbReference type="SMART" id="SM00355">
    <property type="entry name" value="ZnF_C2H2"/>
    <property type="match status" value="4"/>
</dbReference>
<dbReference type="InterPro" id="IPR051061">
    <property type="entry name" value="Zinc_finger_trans_reg"/>
</dbReference>
<dbReference type="OrthoDB" id="2115597at2759"/>
<dbReference type="STRING" id="246404.A0A507FCZ6"/>
<feature type="domain" description="C2H2-type" evidence="7">
    <location>
        <begin position="90"/>
        <end position="119"/>
    </location>
</feature>